<feature type="domain" description="DUF6883" evidence="1">
    <location>
        <begin position="7"/>
        <end position="105"/>
    </location>
</feature>
<dbReference type="InterPro" id="IPR049250">
    <property type="entry name" value="DUF6883"/>
</dbReference>
<name>A0A3E0LWR3_MICAE</name>
<evidence type="ECO:0000313" key="2">
    <source>
        <dbReference type="EMBL" id="REJ51647.1"/>
    </source>
</evidence>
<evidence type="ECO:0000313" key="3">
    <source>
        <dbReference type="Proteomes" id="UP000256301"/>
    </source>
</evidence>
<sequence>MALLDPKTVISPAKLKDYLLVLLPKDDKSQYLAQAGYNQDNWVQLEKDLREQILTLEATPTTKTKYGQKYEIIGNLRGVNNKILSVKTIWMVTPTETKFVTLFPFEGG</sequence>
<dbReference type="EMBL" id="QQWE01000013">
    <property type="protein sequence ID" value="REJ51647.1"/>
    <property type="molecule type" value="Genomic_DNA"/>
</dbReference>
<dbReference type="AlphaFoldDB" id="A0A3E0LWR3"/>
<accession>A0A3E0LWR3</accession>
<protein>
    <recommendedName>
        <fullName evidence="1">DUF6883 domain-containing protein</fullName>
    </recommendedName>
</protein>
<reference evidence="2 3" key="1">
    <citation type="submission" date="2017-08" db="EMBL/GenBank/DDBJ databases">
        <title>Functional genomic and metabolic studies of the symbiotic interactions of six Microcystis-dominated communities.</title>
        <authorList>
            <person name="Li Q."/>
            <person name="Lin F."/>
        </authorList>
    </citation>
    <scope>NUCLEOTIDE SEQUENCE [LARGE SCALE GENOMIC DNA]</scope>
    <source>
        <strain evidence="2">DA14</strain>
    </source>
</reference>
<gene>
    <name evidence="2" type="ORF">DWQ56_24635</name>
</gene>
<dbReference type="Proteomes" id="UP000256301">
    <property type="component" value="Unassembled WGS sequence"/>
</dbReference>
<organism evidence="2 3">
    <name type="scientific">Microcystis aeruginosa DA14</name>
    <dbReference type="NCBI Taxonomy" id="1987506"/>
    <lineage>
        <taxon>Bacteria</taxon>
        <taxon>Bacillati</taxon>
        <taxon>Cyanobacteriota</taxon>
        <taxon>Cyanophyceae</taxon>
        <taxon>Oscillatoriophycideae</taxon>
        <taxon>Chroococcales</taxon>
        <taxon>Microcystaceae</taxon>
        <taxon>Microcystis</taxon>
    </lineage>
</organism>
<dbReference type="Pfam" id="PF21814">
    <property type="entry name" value="DUF6883"/>
    <property type="match status" value="1"/>
</dbReference>
<comment type="caution">
    <text evidence="2">The sequence shown here is derived from an EMBL/GenBank/DDBJ whole genome shotgun (WGS) entry which is preliminary data.</text>
</comment>
<proteinExistence type="predicted"/>
<evidence type="ECO:0000259" key="1">
    <source>
        <dbReference type="Pfam" id="PF21814"/>
    </source>
</evidence>